<evidence type="ECO:0000313" key="1">
    <source>
        <dbReference type="EMBL" id="KAJ8391539.1"/>
    </source>
</evidence>
<sequence>DLFKEVGSGFGFSLYADDGALWKRGKNVRYVVKQLQRALGVVERWSALWGLRISTAKTKFVVFGRRRKLGPVALSLYGMPLERVQVYRFLGMWFDERLTWGTHIDKMVAKCSKIMNLMRCLAGSHWGAERDALLCIYRAMIHSVMDYGCQAYGSAAVSSLRRLDIVQAAALRMCCGAFRTTPIAALLVEMGEVPLHLRRLKLGLRYWARLKGRVTDCPSSGILADCGGRSSMKSGVFLVQFLVHPYVPSGLHPHSTAPGF</sequence>
<dbReference type="Proteomes" id="UP001221898">
    <property type="component" value="Unassembled WGS sequence"/>
</dbReference>
<protein>
    <recommendedName>
        <fullName evidence="3">Reverse transcriptase</fullName>
    </recommendedName>
</protein>
<dbReference type="PANTHER" id="PTHR33481:SF1">
    <property type="entry name" value="ENDONUCLEASE_EXONUCLEASE_PHOSPHATASE DOMAIN-CONTAINING PROTEIN-RELATED"/>
    <property type="match status" value="1"/>
</dbReference>
<keyword evidence="2" id="KW-1185">Reference proteome</keyword>
<evidence type="ECO:0008006" key="3">
    <source>
        <dbReference type="Google" id="ProtNLM"/>
    </source>
</evidence>
<accession>A0AAD7RW97</accession>
<dbReference type="EMBL" id="JAINUG010000156">
    <property type="protein sequence ID" value="KAJ8391539.1"/>
    <property type="molecule type" value="Genomic_DNA"/>
</dbReference>
<feature type="non-terminal residue" evidence="1">
    <location>
        <position position="1"/>
    </location>
</feature>
<dbReference type="PANTHER" id="PTHR33481">
    <property type="entry name" value="REVERSE TRANSCRIPTASE"/>
    <property type="match status" value="1"/>
</dbReference>
<gene>
    <name evidence="1" type="ORF">AAFF_G00088610</name>
</gene>
<proteinExistence type="predicted"/>
<comment type="caution">
    <text evidence="1">The sequence shown here is derived from an EMBL/GenBank/DDBJ whole genome shotgun (WGS) entry which is preliminary data.</text>
</comment>
<organism evidence="1 2">
    <name type="scientific">Aldrovandia affinis</name>
    <dbReference type="NCBI Taxonomy" id="143900"/>
    <lineage>
        <taxon>Eukaryota</taxon>
        <taxon>Metazoa</taxon>
        <taxon>Chordata</taxon>
        <taxon>Craniata</taxon>
        <taxon>Vertebrata</taxon>
        <taxon>Euteleostomi</taxon>
        <taxon>Actinopterygii</taxon>
        <taxon>Neopterygii</taxon>
        <taxon>Teleostei</taxon>
        <taxon>Notacanthiformes</taxon>
        <taxon>Halosauridae</taxon>
        <taxon>Aldrovandia</taxon>
    </lineage>
</organism>
<dbReference type="AlphaFoldDB" id="A0AAD7RW97"/>
<name>A0AAD7RW97_9TELE</name>
<evidence type="ECO:0000313" key="2">
    <source>
        <dbReference type="Proteomes" id="UP001221898"/>
    </source>
</evidence>
<reference evidence="1" key="1">
    <citation type="journal article" date="2023" name="Science">
        <title>Genome structures resolve the early diversification of teleost fishes.</title>
        <authorList>
            <person name="Parey E."/>
            <person name="Louis A."/>
            <person name="Montfort J."/>
            <person name="Bouchez O."/>
            <person name="Roques C."/>
            <person name="Iampietro C."/>
            <person name="Lluch J."/>
            <person name="Castinel A."/>
            <person name="Donnadieu C."/>
            <person name="Desvignes T."/>
            <person name="Floi Bucao C."/>
            <person name="Jouanno E."/>
            <person name="Wen M."/>
            <person name="Mejri S."/>
            <person name="Dirks R."/>
            <person name="Jansen H."/>
            <person name="Henkel C."/>
            <person name="Chen W.J."/>
            <person name="Zahm M."/>
            <person name="Cabau C."/>
            <person name="Klopp C."/>
            <person name="Thompson A.W."/>
            <person name="Robinson-Rechavi M."/>
            <person name="Braasch I."/>
            <person name="Lecointre G."/>
            <person name="Bobe J."/>
            <person name="Postlethwait J.H."/>
            <person name="Berthelot C."/>
            <person name="Roest Crollius H."/>
            <person name="Guiguen Y."/>
        </authorList>
    </citation>
    <scope>NUCLEOTIDE SEQUENCE</scope>
    <source>
        <strain evidence="1">NC1722</strain>
    </source>
</reference>